<protein>
    <recommendedName>
        <fullName evidence="2">Phosphatidic acid phosphatase type 2/haloperoxidase domain-containing protein</fullName>
    </recommendedName>
</protein>
<evidence type="ECO:0000313" key="3">
    <source>
        <dbReference type="EMBL" id="BCS86324.1"/>
    </source>
</evidence>
<feature type="transmembrane region" description="Helical" evidence="1">
    <location>
        <begin position="28"/>
        <end position="50"/>
    </location>
</feature>
<dbReference type="PANTHER" id="PTHR14969">
    <property type="entry name" value="SPHINGOSINE-1-PHOSPHATE PHOSPHOHYDROLASE"/>
    <property type="match status" value="1"/>
</dbReference>
<feature type="transmembrane region" description="Helical" evidence="1">
    <location>
        <begin position="111"/>
        <end position="132"/>
    </location>
</feature>
<dbReference type="Proteomes" id="UP001319045">
    <property type="component" value="Chromosome"/>
</dbReference>
<dbReference type="SMART" id="SM00014">
    <property type="entry name" value="acidPPc"/>
    <property type="match status" value="1"/>
</dbReference>
<accession>A0ABN6ELE7</accession>
<dbReference type="EMBL" id="AP024484">
    <property type="protein sequence ID" value="BCS86324.1"/>
    <property type="molecule type" value="Genomic_DNA"/>
</dbReference>
<name>A0ABN6ELE7_9BACT</name>
<keyword evidence="1" id="KW-0472">Membrane</keyword>
<evidence type="ECO:0000256" key="1">
    <source>
        <dbReference type="SAM" id="Phobius"/>
    </source>
</evidence>
<organism evidence="3 4">
    <name type="scientific">Prevotella herbatica</name>
    <dbReference type="NCBI Taxonomy" id="2801997"/>
    <lineage>
        <taxon>Bacteria</taxon>
        <taxon>Pseudomonadati</taxon>
        <taxon>Bacteroidota</taxon>
        <taxon>Bacteroidia</taxon>
        <taxon>Bacteroidales</taxon>
        <taxon>Prevotellaceae</taxon>
        <taxon>Prevotella</taxon>
    </lineage>
</organism>
<reference evidence="3 4" key="1">
    <citation type="journal article" date="2022" name="Int. J. Syst. Evol. Microbiol.">
        <title>Prevotella herbatica sp. nov., a plant polysaccharide-decomposing anaerobic bacterium isolated from a methanogenic reactor.</title>
        <authorList>
            <person name="Uek A."/>
            <person name="Tonouchi A."/>
            <person name="Kaku N."/>
            <person name="Ueki K."/>
        </authorList>
    </citation>
    <scope>NUCLEOTIDE SEQUENCE [LARGE SCALE GENOMIC DNA]</scope>
    <source>
        <strain evidence="3 4">WR041</strain>
    </source>
</reference>
<dbReference type="InterPro" id="IPR036938">
    <property type="entry name" value="PAP2/HPO_sf"/>
</dbReference>
<keyword evidence="4" id="KW-1185">Reference proteome</keyword>
<sequence>MDAVSIIELDRELLSFFNQNDNLFIDGVIKTLTSGITWIPLYLALFYIVVKNNETMAQIFFIVGGVLLSVMLAGGVDDLIVKPLIARPRPVNDLATKYIIDTVYGVSSDQFSFFSAHAANTFAIATFMALLVRSGILNFGLFAWAAINAYTRLYLGMHYPSDVIVGTLWGMICGAVAYFMYSYLYYKRNPHINYISSQYTSTGYSFIDVDMVITTLSLTVLYALILATVNVF</sequence>
<keyword evidence="1" id="KW-1133">Transmembrane helix</keyword>
<dbReference type="Pfam" id="PF01569">
    <property type="entry name" value="PAP2"/>
    <property type="match status" value="1"/>
</dbReference>
<gene>
    <name evidence="3" type="ORF">prwr041_22170</name>
</gene>
<feature type="transmembrane region" description="Helical" evidence="1">
    <location>
        <begin position="163"/>
        <end position="186"/>
    </location>
</feature>
<evidence type="ECO:0000259" key="2">
    <source>
        <dbReference type="SMART" id="SM00014"/>
    </source>
</evidence>
<proteinExistence type="predicted"/>
<dbReference type="Gene3D" id="1.20.144.10">
    <property type="entry name" value="Phosphatidic acid phosphatase type 2/haloperoxidase"/>
    <property type="match status" value="1"/>
</dbReference>
<dbReference type="SUPFAM" id="SSF48317">
    <property type="entry name" value="Acid phosphatase/Vanadium-dependent haloperoxidase"/>
    <property type="match status" value="1"/>
</dbReference>
<feature type="transmembrane region" description="Helical" evidence="1">
    <location>
        <begin position="207"/>
        <end position="229"/>
    </location>
</feature>
<evidence type="ECO:0000313" key="4">
    <source>
        <dbReference type="Proteomes" id="UP001319045"/>
    </source>
</evidence>
<feature type="domain" description="Phosphatidic acid phosphatase type 2/haloperoxidase" evidence="2">
    <location>
        <begin position="66"/>
        <end position="178"/>
    </location>
</feature>
<dbReference type="InterPro" id="IPR000326">
    <property type="entry name" value="PAP2/HPO"/>
</dbReference>
<keyword evidence="1" id="KW-0812">Transmembrane</keyword>
<dbReference type="PANTHER" id="PTHR14969:SF13">
    <property type="entry name" value="AT30094P"/>
    <property type="match status" value="1"/>
</dbReference>
<feature type="transmembrane region" description="Helical" evidence="1">
    <location>
        <begin position="57"/>
        <end position="76"/>
    </location>
</feature>